<dbReference type="CDD" id="cd02808">
    <property type="entry name" value="GltS_FMN"/>
    <property type="match status" value="1"/>
</dbReference>
<dbReference type="SUPFAM" id="SSF51395">
    <property type="entry name" value="FMN-linked oxidoreductases"/>
    <property type="match status" value="1"/>
</dbReference>
<feature type="domain" description="Glutamate synthase" evidence="3">
    <location>
        <begin position="84"/>
        <end position="414"/>
    </location>
</feature>
<dbReference type="PIRSF" id="PIRSF500061">
    <property type="entry name" value="GOGAT_lg2_archl"/>
    <property type="match status" value="1"/>
</dbReference>
<dbReference type="GO" id="GO:0006537">
    <property type="term" value="P:glutamate biosynthetic process"/>
    <property type="evidence" value="ECO:0007669"/>
    <property type="project" value="InterPro"/>
</dbReference>
<organism evidence="4">
    <name type="scientific">uncultured marine microorganism HF4000_001B09</name>
    <dbReference type="NCBI Taxonomy" id="455502"/>
    <lineage>
        <taxon>unclassified sequences</taxon>
        <taxon>environmental samples</taxon>
    </lineage>
</organism>
<dbReference type="PIRSF" id="PIRSF006429">
    <property type="entry name" value="GOGAT_lg_2"/>
    <property type="match status" value="1"/>
</dbReference>
<keyword evidence="2" id="KW-0560">Oxidoreductase</keyword>
<gene>
    <name evidence="4" type="ORF">ALOHA_HF4000001B09ctg1g5</name>
</gene>
<evidence type="ECO:0000256" key="1">
    <source>
        <dbReference type="ARBA" id="ARBA00009716"/>
    </source>
</evidence>
<proteinExistence type="inferred from homology"/>
<dbReference type="GO" id="GO:0015930">
    <property type="term" value="F:glutamate synthase activity"/>
    <property type="evidence" value="ECO:0007669"/>
    <property type="project" value="InterPro"/>
</dbReference>
<name>B3T002_9ZZZZ</name>
<dbReference type="PANTHER" id="PTHR43819:SF1">
    <property type="entry name" value="ARCHAEAL-TYPE GLUTAMATE SYNTHASE [NADPH]"/>
    <property type="match status" value="1"/>
</dbReference>
<evidence type="ECO:0000256" key="2">
    <source>
        <dbReference type="ARBA" id="ARBA00023002"/>
    </source>
</evidence>
<dbReference type="InterPro" id="IPR024188">
    <property type="entry name" value="GltB"/>
</dbReference>
<dbReference type="Gene3D" id="3.20.20.70">
    <property type="entry name" value="Aldolase class I"/>
    <property type="match status" value="1"/>
</dbReference>
<dbReference type="EMBL" id="EU016561">
    <property type="protein sequence ID" value="ABZ05911.1"/>
    <property type="molecule type" value="Genomic_DNA"/>
</dbReference>
<dbReference type="InterPro" id="IPR043578">
    <property type="entry name" value="GltB_archl_type"/>
</dbReference>
<dbReference type="Pfam" id="PF01645">
    <property type="entry name" value="Glu_synthase"/>
    <property type="match status" value="1"/>
</dbReference>
<evidence type="ECO:0000259" key="3">
    <source>
        <dbReference type="Pfam" id="PF01645"/>
    </source>
</evidence>
<dbReference type="AlphaFoldDB" id="B3T002"/>
<dbReference type="PANTHER" id="PTHR43819">
    <property type="entry name" value="ARCHAEAL-TYPE GLUTAMATE SYNTHASE [NADPH]"/>
    <property type="match status" value="1"/>
</dbReference>
<comment type="similarity">
    <text evidence="1">Belongs to the glutamate synthase family.</text>
</comment>
<dbReference type="InterPro" id="IPR013785">
    <property type="entry name" value="Aldolase_TIM"/>
</dbReference>
<reference evidence="4" key="1">
    <citation type="journal article" date="2008" name="ISME J.">
        <title>Genomic patterns of recombination, clonal divergence and environment in marine microbial populations.</title>
        <authorList>
            <person name="Konstantinidis K.T."/>
            <person name="Delong E.F."/>
        </authorList>
    </citation>
    <scope>NUCLEOTIDE SEQUENCE</scope>
</reference>
<protein>
    <submittedName>
        <fullName evidence="4">Putative conserved region in glutamate synthase</fullName>
    </submittedName>
</protein>
<accession>B3T002</accession>
<sequence length="455" mass="49304">MAKKKNKNNSKTEEKDKSILGQNAIFTPDVINDIHIKAQLGRYRMRGMALMKKIPTFDDLVFLPGTLTRFVIEGYREKCETKTIIGPRCKNPIELEIPVYITGMSFGALSYEAKTALARGATMAGSATCSGEGGMIPDERRYSEKWFYQCIQSRYGFNPHHAQLADGIEVFIGQGQKVGMGGHLMGQKVSDQVAEMRSLPSGIDQRSPARHPDWLGPDDLALKVQELRELTNNQVPIQLKLGAAKVYDDIRMAAKCDPDSIYLDGMEGSTGAGPHIAAANTGIPGIAAIREARRGLDDVGKSGDITLIYAGGIRDGADLAKALALGADAVAIGTGAMIALNCNKEIPESNFEKEMGVKAGHCYHCHTGRCPVGVATQDPKLRKRLNPDDAALRVYNYLHSMTLELQLLARACGKTNVHSLEPEDLAALTMEASALAKVPLSGTNHTVGVDNYHKI</sequence>
<dbReference type="InterPro" id="IPR002932">
    <property type="entry name" value="Glu_synthdom"/>
</dbReference>
<evidence type="ECO:0000313" key="4">
    <source>
        <dbReference type="EMBL" id="ABZ05911.1"/>
    </source>
</evidence>